<feature type="region of interest" description="Disordered" evidence="7">
    <location>
        <begin position="1"/>
        <end position="42"/>
    </location>
</feature>
<dbReference type="InterPro" id="IPR014729">
    <property type="entry name" value="Rossmann-like_a/b/a_fold"/>
</dbReference>
<feature type="compositionally biased region" description="Gly residues" evidence="7">
    <location>
        <begin position="11"/>
        <end position="22"/>
    </location>
</feature>
<feature type="compositionally biased region" description="Basic and acidic residues" evidence="7">
    <location>
        <begin position="343"/>
        <end position="357"/>
    </location>
</feature>
<evidence type="ECO:0000256" key="2">
    <source>
        <dbReference type="ARBA" id="ARBA00022694"/>
    </source>
</evidence>
<dbReference type="EMBL" id="LQQC01000010">
    <property type="protein sequence ID" value="KXZ58491.1"/>
    <property type="molecule type" value="Genomic_DNA"/>
</dbReference>
<dbReference type="GO" id="GO:0006400">
    <property type="term" value="P:tRNA modification"/>
    <property type="evidence" value="ECO:0007669"/>
    <property type="project" value="UniProtKB-UniRule"/>
</dbReference>
<dbReference type="PANTHER" id="PTHR43033">
    <property type="entry name" value="TRNA(ILE)-LYSIDINE SYNTHASE-RELATED"/>
    <property type="match status" value="1"/>
</dbReference>
<feature type="region of interest" description="Disordered" evidence="7">
    <location>
        <begin position="328"/>
        <end position="376"/>
    </location>
</feature>
<feature type="domain" description="tRNA(Ile)-lysidine/2-thiocytidine synthase N-terminal" evidence="8">
    <location>
        <begin position="62"/>
        <end position="237"/>
    </location>
</feature>
<dbReference type="AlphaFoldDB" id="A0A150H8Y8"/>
<dbReference type="GO" id="GO:0005737">
    <property type="term" value="C:cytoplasm"/>
    <property type="evidence" value="ECO:0007669"/>
    <property type="project" value="UniProtKB-SubCell"/>
</dbReference>
<evidence type="ECO:0000256" key="1">
    <source>
        <dbReference type="ARBA" id="ARBA00022598"/>
    </source>
</evidence>
<dbReference type="RefSeq" id="WP_062021995.1">
    <property type="nucleotide sequence ID" value="NZ_LQQC01000010.1"/>
</dbReference>
<reference evidence="9 10" key="1">
    <citation type="submission" date="2016-01" db="EMBL/GenBank/DDBJ databases">
        <title>Use of Whole Genome Sequencing to ascertain that Brevibacterium massiliense (Roux, Raoult 2009) is a later heterotypic synonym of Brevibacterium ravenspurgense (Mages 2008).</title>
        <authorList>
            <person name="Bernier A.-M."/>
            <person name="Burdz T."/>
            <person name="Huynh C."/>
            <person name="Pachecho A.L."/>
            <person name="Wiebe D."/>
            <person name="Bonner C."/>
            <person name="Bernard K."/>
        </authorList>
    </citation>
    <scope>NUCLEOTIDE SEQUENCE [LARGE SCALE GENOMIC DNA]</scope>
    <source>
        <strain evidence="9 10">CCUG56047</strain>
    </source>
</reference>
<dbReference type="Pfam" id="PF01171">
    <property type="entry name" value="ATP_bind_3"/>
    <property type="match status" value="1"/>
</dbReference>
<evidence type="ECO:0000313" key="9">
    <source>
        <dbReference type="EMBL" id="KXZ58491.1"/>
    </source>
</evidence>
<accession>A0A150H8Y8</accession>
<dbReference type="PANTHER" id="PTHR43033:SF1">
    <property type="entry name" value="TRNA(ILE)-LYSIDINE SYNTHASE-RELATED"/>
    <property type="match status" value="1"/>
</dbReference>
<comment type="catalytic activity">
    <reaction evidence="5 6">
        <text>cytidine(34) in tRNA(Ile2) + L-lysine + ATP = lysidine(34) in tRNA(Ile2) + AMP + diphosphate + H(+)</text>
        <dbReference type="Rhea" id="RHEA:43744"/>
        <dbReference type="Rhea" id="RHEA-COMP:10625"/>
        <dbReference type="Rhea" id="RHEA-COMP:10670"/>
        <dbReference type="ChEBI" id="CHEBI:15378"/>
        <dbReference type="ChEBI" id="CHEBI:30616"/>
        <dbReference type="ChEBI" id="CHEBI:32551"/>
        <dbReference type="ChEBI" id="CHEBI:33019"/>
        <dbReference type="ChEBI" id="CHEBI:82748"/>
        <dbReference type="ChEBI" id="CHEBI:83665"/>
        <dbReference type="ChEBI" id="CHEBI:456215"/>
        <dbReference type="EC" id="6.3.4.19"/>
    </reaction>
</comment>
<dbReference type="CDD" id="cd01992">
    <property type="entry name" value="TilS_N"/>
    <property type="match status" value="1"/>
</dbReference>
<evidence type="ECO:0000256" key="7">
    <source>
        <dbReference type="SAM" id="MobiDB-lite"/>
    </source>
</evidence>
<dbReference type="InterPro" id="IPR012795">
    <property type="entry name" value="tRNA_Ile_lys_synt_N"/>
</dbReference>
<gene>
    <name evidence="6 9" type="primary">tilS</name>
    <name evidence="9" type="ORF">Bravens_01540</name>
</gene>
<evidence type="ECO:0000259" key="8">
    <source>
        <dbReference type="Pfam" id="PF01171"/>
    </source>
</evidence>
<feature type="binding site" evidence="6">
    <location>
        <begin position="67"/>
        <end position="72"/>
    </location>
    <ligand>
        <name>ATP</name>
        <dbReference type="ChEBI" id="CHEBI:30616"/>
    </ligand>
</feature>
<name>A0A150H8Y8_9MICO</name>
<keyword evidence="6" id="KW-0963">Cytoplasm</keyword>
<comment type="caution">
    <text evidence="9">The sequence shown here is derived from an EMBL/GenBank/DDBJ whole genome shotgun (WGS) entry which is preliminary data.</text>
</comment>
<sequence>MESKADSSGQCGDGQRGRGQNGGERKAGGGLAPQHRRPRLDPDSAAIRRAIADCLPDEPGRFIVAVSGGPDSVALAAACAHLDATTEHSFTAVIVDHGLQPGSAHIAVRTAGMVVSLGLPAVVRTVKVERTASGLEADARSARYGVLEEARIAVGAQAVLTGHTRDDQAETVLLGLLRGSGSRALAGMRPRTGTVWRPLLGIERRQTVASAYAQRIPVWHDPMNRDPDYTRVRLRQQVLPALTDHLGEGVKGNLARTAELAAFDADYLDRRAARMAESLIEADHLSAQTAQLPPALGTRVIQKWLHQQLRTPDQLSAEHVLGAWRALNGGPQPLSMPGGMSLERTDRGDLRLVPGDRPKRRSDKGFPHQTEGQRVC</sequence>
<dbReference type="SUPFAM" id="SSF82829">
    <property type="entry name" value="MesJ substrate recognition domain-like"/>
    <property type="match status" value="1"/>
</dbReference>
<protein>
    <recommendedName>
        <fullName evidence="6">tRNA(Ile)-lysidine synthase</fullName>
        <ecNumber evidence="6">6.3.4.19</ecNumber>
    </recommendedName>
    <alternativeName>
        <fullName evidence="6">tRNA(Ile)-2-lysyl-cytidine synthase</fullName>
    </alternativeName>
    <alternativeName>
        <fullName evidence="6">tRNA(Ile)-lysidine synthetase</fullName>
    </alternativeName>
</protein>
<dbReference type="HAMAP" id="MF_01161">
    <property type="entry name" value="tRNA_Ile_lys_synt"/>
    <property type="match status" value="1"/>
</dbReference>
<dbReference type="NCBIfam" id="TIGR02432">
    <property type="entry name" value="lysidine_TilS_N"/>
    <property type="match status" value="1"/>
</dbReference>
<keyword evidence="4 6" id="KW-0067">ATP-binding</keyword>
<comment type="function">
    <text evidence="6">Ligates lysine onto the cytidine present at position 34 of the AUA codon-specific tRNA(Ile) that contains the anticodon CAU, in an ATP-dependent manner. Cytidine is converted to lysidine, thus changing the amino acid specificity of the tRNA from methionine to isoleucine.</text>
</comment>
<dbReference type="Gene3D" id="1.20.59.20">
    <property type="match status" value="1"/>
</dbReference>
<keyword evidence="10" id="KW-1185">Reference proteome</keyword>
<dbReference type="Proteomes" id="UP000243589">
    <property type="component" value="Unassembled WGS sequence"/>
</dbReference>
<evidence type="ECO:0000256" key="3">
    <source>
        <dbReference type="ARBA" id="ARBA00022741"/>
    </source>
</evidence>
<dbReference type="GO" id="GO:0032267">
    <property type="term" value="F:tRNA(Ile)-lysidine synthase activity"/>
    <property type="evidence" value="ECO:0007669"/>
    <property type="project" value="UniProtKB-EC"/>
</dbReference>
<comment type="similarity">
    <text evidence="6">Belongs to the tRNA(Ile)-lysidine synthase family.</text>
</comment>
<dbReference type="PATRIC" id="fig|479117.4.peg.1527"/>
<dbReference type="SUPFAM" id="SSF52402">
    <property type="entry name" value="Adenine nucleotide alpha hydrolases-like"/>
    <property type="match status" value="1"/>
</dbReference>
<organism evidence="9 10">
    <name type="scientific">Brevibacterium ravenspurgense</name>
    <dbReference type="NCBI Taxonomy" id="479117"/>
    <lineage>
        <taxon>Bacteria</taxon>
        <taxon>Bacillati</taxon>
        <taxon>Actinomycetota</taxon>
        <taxon>Actinomycetes</taxon>
        <taxon>Micrococcales</taxon>
        <taxon>Brevibacteriaceae</taxon>
        <taxon>Brevibacterium</taxon>
    </lineage>
</organism>
<evidence type="ECO:0000256" key="5">
    <source>
        <dbReference type="ARBA" id="ARBA00048539"/>
    </source>
</evidence>
<keyword evidence="1 6" id="KW-0436">Ligase</keyword>
<dbReference type="InterPro" id="IPR011063">
    <property type="entry name" value="TilS/TtcA_N"/>
</dbReference>
<comment type="domain">
    <text evidence="6">The N-terminal region contains the highly conserved SGGXDS motif, predicted to be a P-loop motif involved in ATP binding.</text>
</comment>
<dbReference type="EC" id="6.3.4.19" evidence="6"/>
<dbReference type="GO" id="GO:0005524">
    <property type="term" value="F:ATP binding"/>
    <property type="evidence" value="ECO:0007669"/>
    <property type="project" value="UniProtKB-UniRule"/>
</dbReference>
<keyword evidence="3 6" id="KW-0547">Nucleotide-binding</keyword>
<dbReference type="Gene3D" id="3.40.50.620">
    <property type="entry name" value="HUPs"/>
    <property type="match status" value="1"/>
</dbReference>
<evidence type="ECO:0000313" key="10">
    <source>
        <dbReference type="Proteomes" id="UP000243589"/>
    </source>
</evidence>
<evidence type="ECO:0000256" key="6">
    <source>
        <dbReference type="HAMAP-Rule" id="MF_01161"/>
    </source>
</evidence>
<comment type="subcellular location">
    <subcellularLocation>
        <location evidence="6">Cytoplasm</location>
    </subcellularLocation>
</comment>
<keyword evidence="2 6" id="KW-0819">tRNA processing</keyword>
<evidence type="ECO:0000256" key="4">
    <source>
        <dbReference type="ARBA" id="ARBA00022840"/>
    </source>
</evidence>
<dbReference type="InterPro" id="IPR012094">
    <property type="entry name" value="tRNA_Ile_lys_synt"/>
</dbReference>
<proteinExistence type="inferred from homology"/>